<sequence>MIKTARLAPPNSLIIIEDSFGGEIPSSLNNGLLSFTASAIAIGCKCEFDGETNIKVMESSGNIAHPVVFDGKLKTPSKRLSIRTVLGESILEAQVPSEESTVKISANDLLEPDEIFIILLTG</sequence>
<dbReference type="Proteomes" id="UP000245461">
    <property type="component" value="Unassembled WGS sequence"/>
</dbReference>
<dbReference type="RefSeq" id="WP_109904924.1">
    <property type="nucleotide sequence ID" value="NZ_QGLE01000004.1"/>
</dbReference>
<evidence type="ECO:0000313" key="2">
    <source>
        <dbReference type="Proteomes" id="UP000245461"/>
    </source>
</evidence>
<protein>
    <submittedName>
        <fullName evidence="1">Uncharacterized protein</fullName>
    </submittedName>
</protein>
<keyword evidence="2" id="KW-1185">Reference proteome</keyword>
<comment type="caution">
    <text evidence="1">The sequence shown here is derived from an EMBL/GenBank/DDBJ whole genome shotgun (WGS) entry which is preliminary data.</text>
</comment>
<organism evidence="1 2">
    <name type="scientific">Zavarzinia aquatilis</name>
    <dbReference type="NCBI Taxonomy" id="2211142"/>
    <lineage>
        <taxon>Bacteria</taxon>
        <taxon>Pseudomonadati</taxon>
        <taxon>Pseudomonadota</taxon>
        <taxon>Alphaproteobacteria</taxon>
        <taxon>Rhodospirillales</taxon>
        <taxon>Zavarziniaceae</taxon>
        <taxon>Zavarzinia</taxon>
    </lineage>
</organism>
<dbReference type="OrthoDB" id="8449815at2"/>
<name>A0A317EDC1_9PROT</name>
<gene>
    <name evidence="1" type="ORF">DKG74_09110</name>
</gene>
<dbReference type="AlphaFoldDB" id="A0A317EDC1"/>
<dbReference type="EMBL" id="QGLE01000004">
    <property type="protein sequence ID" value="PWR24266.1"/>
    <property type="molecule type" value="Genomic_DNA"/>
</dbReference>
<reference evidence="1 2" key="1">
    <citation type="submission" date="2018-05" db="EMBL/GenBank/DDBJ databases">
        <title>Zavarzinia sp. HR-AS.</title>
        <authorList>
            <person name="Lee Y."/>
            <person name="Jeon C.O."/>
        </authorList>
    </citation>
    <scope>NUCLEOTIDE SEQUENCE [LARGE SCALE GENOMIC DNA]</scope>
    <source>
        <strain evidence="1 2">HR-AS</strain>
    </source>
</reference>
<proteinExistence type="predicted"/>
<evidence type="ECO:0000313" key="1">
    <source>
        <dbReference type="EMBL" id="PWR24266.1"/>
    </source>
</evidence>
<accession>A0A317EDC1</accession>